<name>A0AAU8GI76_9CAUD</name>
<gene>
    <name evidence="1" type="ORF">YANPRGVA_CDS0015</name>
</gene>
<proteinExistence type="predicted"/>
<accession>A0AAU8GI76</accession>
<organism evidence="1">
    <name type="scientific">Salmonella phage vB_STmST313_KE28</name>
    <dbReference type="NCBI Taxonomy" id="3161179"/>
    <lineage>
        <taxon>Viruses</taxon>
        <taxon>Duplodnaviria</taxon>
        <taxon>Heunggongvirae</taxon>
        <taxon>Uroviricota</taxon>
        <taxon>Caudoviricetes</taxon>
        <taxon>Pantevenvirales</taxon>
        <taxon>Ackermannviridae</taxon>
        <taxon>Cvivirinae</taxon>
        <taxon>Kuttervirus</taxon>
    </lineage>
</organism>
<protein>
    <submittedName>
        <fullName evidence="1">Uncharacterized protein</fullName>
    </submittedName>
</protein>
<dbReference type="EMBL" id="PP856727">
    <property type="protein sequence ID" value="XCH41191.1"/>
    <property type="molecule type" value="Genomic_DNA"/>
</dbReference>
<sequence length="37" mass="4203">MLKQVSGVSQPLIWGAPWEVRFLPPIPKPLYLTVQRG</sequence>
<reference evidence="1" key="1">
    <citation type="submission" date="2024-05" db="EMBL/GenBank/DDBJ databases">
        <authorList>
            <person name="Mugo M.M."/>
            <person name="Musyoki A.M."/>
            <person name="Makumi A.M."/>
            <person name="Mutai I."/>
            <person name="Drechsel O."/>
            <person name="Kering K.K."/>
            <person name="Muturi P."/>
            <person name="Mbae C.K."/>
            <person name="Kariuki S.M."/>
        </authorList>
    </citation>
    <scope>NUCLEOTIDE SEQUENCE</scope>
</reference>
<evidence type="ECO:0000313" key="1">
    <source>
        <dbReference type="EMBL" id="XCH41191.1"/>
    </source>
</evidence>